<dbReference type="Pfam" id="PF26138">
    <property type="entry name" value="DUF8040"/>
    <property type="match status" value="1"/>
</dbReference>
<evidence type="ECO:0000259" key="9">
    <source>
        <dbReference type="Pfam" id="PF13359"/>
    </source>
</evidence>
<keyword evidence="4" id="KW-0540">Nuclease</keyword>
<reference evidence="11" key="2">
    <citation type="journal article" date="2024" name="Plant">
        <title>Genomic evolution and insights into agronomic trait innovations of Sesamum species.</title>
        <authorList>
            <person name="Miao H."/>
            <person name="Wang L."/>
            <person name="Qu L."/>
            <person name="Liu H."/>
            <person name="Sun Y."/>
            <person name="Le M."/>
            <person name="Wang Q."/>
            <person name="Wei S."/>
            <person name="Zheng Y."/>
            <person name="Lin W."/>
            <person name="Duan Y."/>
            <person name="Cao H."/>
            <person name="Xiong S."/>
            <person name="Wang X."/>
            <person name="Wei L."/>
            <person name="Li C."/>
            <person name="Ma Q."/>
            <person name="Ju M."/>
            <person name="Zhao R."/>
            <person name="Li G."/>
            <person name="Mu C."/>
            <person name="Tian Q."/>
            <person name="Mei H."/>
            <person name="Zhang T."/>
            <person name="Gao T."/>
            <person name="Zhang H."/>
        </authorList>
    </citation>
    <scope>NUCLEOTIDE SEQUENCE</scope>
    <source>
        <strain evidence="11">G01</strain>
    </source>
</reference>
<reference evidence="11" key="1">
    <citation type="submission" date="2020-06" db="EMBL/GenBank/DDBJ databases">
        <authorList>
            <person name="Li T."/>
            <person name="Hu X."/>
            <person name="Zhang T."/>
            <person name="Song X."/>
            <person name="Zhang H."/>
            <person name="Dai N."/>
            <person name="Sheng W."/>
            <person name="Hou X."/>
            <person name="Wei L."/>
        </authorList>
    </citation>
    <scope>NUCLEOTIDE SEQUENCE</scope>
    <source>
        <strain evidence="11">G01</strain>
        <tissue evidence="11">Leaf</tissue>
    </source>
</reference>
<accession>A0AAW2IS27</accession>
<organism evidence="11">
    <name type="scientific">Sesamum angustifolium</name>
    <dbReference type="NCBI Taxonomy" id="2727405"/>
    <lineage>
        <taxon>Eukaryota</taxon>
        <taxon>Viridiplantae</taxon>
        <taxon>Streptophyta</taxon>
        <taxon>Embryophyta</taxon>
        <taxon>Tracheophyta</taxon>
        <taxon>Spermatophyta</taxon>
        <taxon>Magnoliopsida</taxon>
        <taxon>eudicotyledons</taxon>
        <taxon>Gunneridae</taxon>
        <taxon>Pentapetalae</taxon>
        <taxon>asterids</taxon>
        <taxon>lamiids</taxon>
        <taxon>Lamiales</taxon>
        <taxon>Pedaliaceae</taxon>
        <taxon>Sesamum</taxon>
    </lineage>
</organism>
<dbReference type="AlphaFoldDB" id="A0AAW2IS27"/>
<dbReference type="GO" id="GO:0004518">
    <property type="term" value="F:nuclease activity"/>
    <property type="evidence" value="ECO:0007669"/>
    <property type="project" value="UniProtKB-KW"/>
</dbReference>
<dbReference type="InterPro" id="IPR027806">
    <property type="entry name" value="HARBI1_dom"/>
</dbReference>
<evidence type="ECO:0000256" key="7">
    <source>
        <dbReference type="ARBA" id="ARBA00023242"/>
    </source>
</evidence>
<evidence type="ECO:0000256" key="2">
    <source>
        <dbReference type="ARBA" id="ARBA00004123"/>
    </source>
</evidence>
<keyword evidence="6" id="KW-0378">Hydrolase</keyword>
<comment type="subcellular location">
    <subcellularLocation>
        <location evidence="2">Nucleus</location>
    </subcellularLocation>
</comment>
<keyword evidence="7" id="KW-0539">Nucleus</keyword>
<evidence type="ECO:0008006" key="12">
    <source>
        <dbReference type="Google" id="ProtNLM"/>
    </source>
</evidence>
<dbReference type="InterPro" id="IPR045249">
    <property type="entry name" value="HARBI1-like"/>
</dbReference>
<dbReference type="InterPro" id="IPR058353">
    <property type="entry name" value="DUF8040"/>
</dbReference>
<sequence>MHKEVFFDLCKLLVQDYGLKPMRTVTIGEQLATFMMIVGVKEGNRQLQEILQRSDYTISKSFHNVLRACMKMSIDWVRPFDNHTTTLSFIKGNPRYFPHLKDCIGAIDRTHIKASLPCEKQIPFIGRKGVPTQNIMVACDFSLCFIFVLPGWEGSVHDTRIFYSAIRDPSKHFPLPPKGKYYLVNAGYRNISGFLAPYKGHKYHIPEFQRASSYSNHFEAFNHVHSSLRGSIERSFGIWKKKFYTMNDIPVNIGWSDQVALVSATMAIHNYIRKHDLEDEYFLFFENNSDSVSDDENNEGANSRCVNRGDNKQSDDVMNKVRDDICAPITFQRIGIPGLFY</sequence>
<feature type="region of interest" description="Disordered" evidence="8">
    <location>
        <begin position="291"/>
        <end position="314"/>
    </location>
</feature>
<dbReference type="PANTHER" id="PTHR22930:SF221">
    <property type="entry name" value="NUCLEASE HARBI1"/>
    <property type="match status" value="1"/>
</dbReference>
<comment type="caution">
    <text evidence="11">The sequence shown here is derived from an EMBL/GenBank/DDBJ whole genome shotgun (WGS) entry which is preliminary data.</text>
</comment>
<gene>
    <name evidence="11" type="ORF">Sangu_2803100</name>
</gene>
<evidence type="ECO:0000256" key="4">
    <source>
        <dbReference type="ARBA" id="ARBA00022722"/>
    </source>
</evidence>
<name>A0AAW2IS27_9LAMI</name>
<dbReference type="Pfam" id="PF13359">
    <property type="entry name" value="DDE_Tnp_4"/>
    <property type="match status" value="1"/>
</dbReference>
<dbReference type="GO" id="GO:0005634">
    <property type="term" value="C:nucleus"/>
    <property type="evidence" value="ECO:0007669"/>
    <property type="project" value="UniProtKB-SubCell"/>
</dbReference>
<evidence type="ECO:0000256" key="5">
    <source>
        <dbReference type="ARBA" id="ARBA00022723"/>
    </source>
</evidence>
<evidence type="ECO:0000256" key="1">
    <source>
        <dbReference type="ARBA" id="ARBA00001968"/>
    </source>
</evidence>
<protein>
    <recommendedName>
        <fullName evidence="12">DDE Tnp4 domain-containing protein</fullName>
    </recommendedName>
</protein>
<keyword evidence="5" id="KW-0479">Metal-binding</keyword>
<comment type="similarity">
    <text evidence="3">Belongs to the HARBI1 family.</text>
</comment>
<evidence type="ECO:0000256" key="3">
    <source>
        <dbReference type="ARBA" id="ARBA00006958"/>
    </source>
</evidence>
<dbReference type="EMBL" id="JACGWK010001625">
    <property type="protein sequence ID" value="KAL0284911.1"/>
    <property type="molecule type" value="Genomic_DNA"/>
</dbReference>
<evidence type="ECO:0000313" key="11">
    <source>
        <dbReference type="EMBL" id="KAL0284911.1"/>
    </source>
</evidence>
<feature type="domain" description="DUF8040" evidence="10">
    <location>
        <begin position="1"/>
        <end position="71"/>
    </location>
</feature>
<comment type="cofactor">
    <cofactor evidence="1">
        <name>a divalent metal cation</name>
        <dbReference type="ChEBI" id="CHEBI:60240"/>
    </cofactor>
</comment>
<feature type="domain" description="DDE Tnp4" evidence="9">
    <location>
        <begin position="108"/>
        <end position="270"/>
    </location>
</feature>
<proteinExistence type="inferred from homology"/>
<dbReference type="GO" id="GO:0046872">
    <property type="term" value="F:metal ion binding"/>
    <property type="evidence" value="ECO:0007669"/>
    <property type="project" value="UniProtKB-KW"/>
</dbReference>
<evidence type="ECO:0000256" key="8">
    <source>
        <dbReference type="SAM" id="MobiDB-lite"/>
    </source>
</evidence>
<evidence type="ECO:0000259" key="10">
    <source>
        <dbReference type="Pfam" id="PF26138"/>
    </source>
</evidence>
<dbReference type="PANTHER" id="PTHR22930">
    <property type="match status" value="1"/>
</dbReference>
<evidence type="ECO:0000256" key="6">
    <source>
        <dbReference type="ARBA" id="ARBA00022801"/>
    </source>
</evidence>
<dbReference type="GO" id="GO:0016787">
    <property type="term" value="F:hydrolase activity"/>
    <property type="evidence" value="ECO:0007669"/>
    <property type="project" value="UniProtKB-KW"/>
</dbReference>